<geneLocation type="plasmid" evidence="9 10">
    <name>pMGMM8_4</name>
</geneLocation>
<name>A0AAX3ZYP6_RHOER</name>
<dbReference type="AlphaFoldDB" id="A0AAX3ZYP6"/>
<feature type="transmembrane region" description="Helical" evidence="7">
    <location>
        <begin position="20"/>
        <end position="45"/>
    </location>
</feature>
<dbReference type="PANTHER" id="PTHR37937">
    <property type="entry name" value="CONJUGATIVE TRANSFER: DNA TRANSPORT"/>
    <property type="match status" value="1"/>
</dbReference>
<dbReference type="InterPro" id="IPR051539">
    <property type="entry name" value="T4SS-coupling_protein"/>
</dbReference>
<evidence type="ECO:0000313" key="10">
    <source>
        <dbReference type="Proteomes" id="UP001230933"/>
    </source>
</evidence>
<dbReference type="PANTHER" id="PTHR37937:SF1">
    <property type="entry name" value="CONJUGATIVE TRANSFER: DNA TRANSPORT"/>
    <property type="match status" value="1"/>
</dbReference>
<evidence type="ECO:0000256" key="3">
    <source>
        <dbReference type="ARBA" id="ARBA00022692"/>
    </source>
</evidence>
<evidence type="ECO:0000256" key="5">
    <source>
        <dbReference type="ARBA" id="ARBA00023136"/>
    </source>
</evidence>
<dbReference type="CDD" id="cd01127">
    <property type="entry name" value="TrwB_TraG_TraD_VirD4"/>
    <property type="match status" value="1"/>
</dbReference>
<evidence type="ECO:0000256" key="7">
    <source>
        <dbReference type="SAM" id="Phobius"/>
    </source>
</evidence>
<evidence type="ECO:0000259" key="8">
    <source>
        <dbReference type="Pfam" id="PF12696"/>
    </source>
</evidence>
<sequence length="627" mass="68002">MAQARKHKTSTNRTELFKVLALVGVIGLGLTVWGALSAGSAMAGLEVNPNPPAALLEAVSGRRPWPWQSTMLMVIFAVVVAAIAVVVVRMRPKDRRQIDDAARTMASPRELVEMTGKDAEKKSRRLRPDADPSAHKKPGIELGPLVWGRTSIWMSWEDNLVGVGGQRTGKSAAVVIPTIVDAPGASLTCGNKPDVYQATRVICEERGTVWLFDLQGVTGQRTTNFWWNPLRRIERLGSARELAGFFVSASKEPGARADAYFDGGAQELLALYILAAAGVGGDLLHVVDWLGRDQDPTPAVILESTGKRRAAARIRDTQALTSKQRDGLYDMARRFLNVLSDDDYALAVTPPVRRKIIVENTLHSSTSSATDSDSASVRTETGEYMHALPEFDPVAFVSSTDTLYALSMEGPDSTAPLTTALIGQVLAGAVELSLKSRGGRLKVPFVAMLDEAANICPLKDLPKWYSHFGSRGIILGTFLQSTKQGVRVWGKEDTDAMIAGAIHYYGGNVQDTDYLRTLSDLVGTHEVPVESRNHGSGSNSSSLSYRTEPILSVKDLAALPGDRALVRFPKNPPVLIRKAFYFNGPHAAKIQESNEKYGNPEGLIDVDLDGTVTVPADVDSTDEPYEW</sequence>
<keyword evidence="3 7" id="KW-0812">Transmembrane</keyword>
<gene>
    <name evidence="9" type="ORF">QIE55_33440</name>
</gene>
<dbReference type="RefSeq" id="WP_308372667.1">
    <property type="nucleotide sequence ID" value="NZ_CP133194.1"/>
</dbReference>
<keyword evidence="5 7" id="KW-0472">Membrane</keyword>
<organism evidence="9 10">
    <name type="scientific">Rhodococcus erythropolis</name>
    <name type="common">Arthrobacter picolinophilus</name>
    <dbReference type="NCBI Taxonomy" id="1833"/>
    <lineage>
        <taxon>Bacteria</taxon>
        <taxon>Bacillati</taxon>
        <taxon>Actinomycetota</taxon>
        <taxon>Actinomycetes</taxon>
        <taxon>Mycobacteriales</taxon>
        <taxon>Nocardiaceae</taxon>
        <taxon>Rhodococcus</taxon>
        <taxon>Rhodococcus erythropolis group</taxon>
    </lineage>
</organism>
<feature type="domain" description="TraD/TraG TraM recognition site" evidence="8">
    <location>
        <begin position="444"/>
        <end position="560"/>
    </location>
</feature>
<evidence type="ECO:0000256" key="2">
    <source>
        <dbReference type="ARBA" id="ARBA00022475"/>
    </source>
</evidence>
<feature type="transmembrane region" description="Helical" evidence="7">
    <location>
        <begin position="65"/>
        <end position="88"/>
    </location>
</feature>
<evidence type="ECO:0000313" key="9">
    <source>
        <dbReference type="EMBL" id="WMN02158.1"/>
    </source>
</evidence>
<accession>A0AAX3ZYP6</accession>
<reference evidence="9" key="1">
    <citation type="submission" date="2023-08" db="EMBL/GenBank/DDBJ databases">
        <title>Isolation and Characterization of Rhodococcus erythropolis MGMM8.</title>
        <authorList>
            <person name="Diabankana R.G.C."/>
            <person name="Afordoanyi D.M."/>
            <person name="Validov S.Z."/>
        </authorList>
    </citation>
    <scope>NUCLEOTIDE SEQUENCE</scope>
    <source>
        <strain evidence="9">MGMM8</strain>
        <plasmid evidence="9">pMGMM8_4</plasmid>
    </source>
</reference>
<comment type="subcellular location">
    <subcellularLocation>
        <location evidence="1">Cell membrane</location>
        <topology evidence="1">Multi-pass membrane protein</topology>
    </subcellularLocation>
</comment>
<dbReference type="Proteomes" id="UP001230933">
    <property type="component" value="Plasmid pMGMM8_4"/>
</dbReference>
<feature type="compositionally biased region" description="Basic and acidic residues" evidence="6">
    <location>
        <begin position="113"/>
        <end position="134"/>
    </location>
</feature>
<dbReference type="SUPFAM" id="SSF52540">
    <property type="entry name" value="P-loop containing nucleoside triphosphate hydrolases"/>
    <property type="match status" value="1"/>
</dbReference>
<protein>
    <submittedName>
        <fullName evidence="9">TraM recognition domain-containing protein</fullName>
    </submittedName>
</protein>
<dbReference type="InterPro" id="IPR027417">
    <property type="entry name" value="P-loop_NTPase"/>
</dbReference>
<proteinExistence type="predicted"/>
<dbReference type="InterPro" id="IPR032689">
    <property type="entry name" value="TraG-D_C"/>
</dbReference>
<dbReference type="EMBL" id="CP133194">
    <property type="protein sequence ID" value="WMN02158.1"/>
    <property type="molecule type" value="Genomic_DNA"/>
</dbReference>
<dbReference type="GO" id="GO:0005886">
    <property type="term" value="C:plasma membrane"/>
    <property type="evidence" value="ECO:0007669"/>
    <property type="project" value="UniProtKB-SubCell"/>
</dbReference>
<keyword evidence="2" id="KW-1003">Cell membrane</keyword>
<dbReference type="Pfam" id="PF12696">
    <property type="entry name" value="TraG-D_C"/>
    <property type="match status" value="1"/>
</dbReference>
<dbReference type="Gene3D" id="3.40.50.300">
    <property type="entry name" value="P-loop containing nucleotide triphosphate hydrolases"/>
    <property type="match status" value="1"/>
</dbReference>
<keyword evidence="4 7" id="KW-1133">Transmembrane helix</keyword>
<evidence type="ECO:0000256" key="4">
    <source>
        <dbReference type="ARBA" id="ARBA00022989"/>
    </source>
</evidence>
<evidence type="ECO:0000256" key="6">
    <source>
        <dbReference type="SAM" id="MobiDB-lite"/>
    </source>
</evidence>
<keyword evidence="9" id="KW-0614">Plasmid</keyword>
<evidence type="ECO:0000256" key="1">
    <source>
        <dbReference type="ARBA" id="ARBA00004651"/>
    </source>
</evidence>
<feature type="region of interest" description="Disordered" evidence="6">
    <location>
        <begin position="113"/>
        <end position="138"/>
    </location>
</feature>